<dbReference type="SMART" id="SM00220">
    <property type="entry name" value="S_TKc"/>
    <property type="match status" value="2"/>
</dbReference>
<accession>A0AAW0DPR0</accession>
<protein>
    <recommendedName>
        <fullName evidence="1">Protein kinase domain-containing protein</fullName>
    </recommendedName>
</protein>
<dbReference type="Proteomes" id="UP001383192">
    <property type="component" value="Unassembled WGS sequence"/>
</dbReference>
<dbReference type="Gene3D" id="1.10.510.10">
    <property type="entry name" value="Transferase(Phosphotransferase) domain 1"/>
    <property type="match status" value="2"/>
</dbReference>
<dbReference type="PROSITE" id="PS50011">
    <property type="entry name" value="PROTEIN_KINASE_DOM"/>
    <property type="match status" value="2"/>
</dbReference>
<dbReference type="InterPro" id="IPR051681">
    <property type="entry name" value="Ser/Thr_Kinases-Pseudokinases"/>
</dbReference>
<keyword evidence="3" id="KW-1185">Reference proteome</keyword>
<dbReference type="PROSITE" id="PS00108">
    <property type="entry name" value="PROTEIN_KINASE_ST"/>
    <property type="match status" value="1"/>
</dbReference>
<dbReference type="GO" id="GO:0004674">
    <property type="term" value="F:protein serine/threonine kinase activity"/>
    <property type="evidence" value="ECO:0007669"/>
    <property type="project" value="TreeGrafter"/>
</dbReference>
<name>A0AAW0DPR0_9AGAR</name>
<organism evidence="2 3">
    <name type="scientific">Paramarasmius palmivorus</name>
    <dbReference type="NCBI Taxonomy" id="297713"/>
    <lineage>
        <taxon>Eukaryota</taxon>
        <taxon>Fungi</taxon>
        <taxon>Dikarya</taxon>
        <taxon>Basidiomycota</taxon>
        <taxon>Agaricomycotina</taxon>
        <taxon>Agaricomycetes</taxon>
        <taxon>Agaricomycetidae</taxon>
        <taxon>Agaricales</taxon>
        <taxon>Marasmiineae</taxon>
        <taxon>Marasmiaceae</taxon>
        <taxon>Paramarasmius</taxon>
    </lineage>
</organism>
<dbReference type="InterPro" id="IPR000719">
    <property type="entry name" value="Prot_kinase_dom"/>
</dbReference>
<evidence type="ECO:0000313" key="3">
    <source>
        <dbReference type="Proteomes" id="UP001383192"/>
    </source>
</evidence>
<dbReference type="EMBL" id="JAYKXP010000009">
    <property type="protein sequence ID" value="KAK7054529.1"/>
    <property type="molecule type" value="Genomic_DNA"/>
</dbReference>
<evidence type="ECO:0000259" key="1">
    <source>
        <dbReference type="PROSITE" id="PS50011"/>
    </source>
</evidence>
<proteinExistence type="predicted"/>
<reference evidence="2 3" key="1">
    <citation type="submission" date="2024-01" db="EMBL/GenBank/DDBJ databases">
        <title>A draft genome for a cacao thread blight-causing isolate of Paramarasmius palmivorus.</title>
        <authorList>
            <person name="Baruah I.K."/>
            <person name="Bukari Y."/>
            <person name="Amoako-Attah I."/>
            <person name="Meinhardt L.W."/>
            <person name="Bailey B.A."/>
            <person name="Cohen S.P."/>
        </authorList>
    </citation>
    <scope>NUCLEOTIDE SEQUENCE [LARGE SCALE GENOMIC DNA]</scope>
    <source>
        <strain evidence="2 3">GH-12</strain>
    </source>
</reference>
<feature type="domain" description="Protein kinase" evidence="1">
    <location>
        <begin position="286"/>
        <end position="551"/>
    </location>
</feature>
<evidence type="ECO:0000313" key="2">
    <source>
        <dbReference type="EMBL" id="KAK7054529.1"/>
    </source>
</evidence>
<dbReference type="PANTHER" id="PTHR44329">
    <property type="entry name" value="SERINE/THREONINE-PROTEIN KINASE TNNI3K-RELATED"/>
    <property type="match status" value="1"/>
</dbReference>
<feature type="domain" description="Protein kinase" evidence="1">
    <location>
        <begin position="766"/>
        <end position="1020"/>
    </location>
</feature>
<sequence length="1025" mass="116242">MEMLQSEAESCDNAKGYQKTCMTYLSALLKRHRSLPPLFINDVTCLDSDPVSGNIYRGHLGTRLLRLKVLRMFLGCDITAKGPFCLLPRTYQVKILATNDLRCLADFGSAVAAESPLTDRASYLSVKHVKARERLPQKARWCLLRIFDTRHHHIHPLLLVYDIYSTPTKFKTSSRTMRVVDQERSEHIWRTRKTTISLRRGFAGKQSYEELGEIKTYNGQTRRVVKADLAEGPENGTAGRNPRKFGMVLLESDIADGNDQTDICTPGCFKNAGRRSGSSLLTVDIASKDALVSKTKFAVVWKGVLDKRSVAVKVSRRETDDERSDEIFFKHFRRRSTLNHANILNFLGLNLETFAPNLSIITPWMANGNVISYLKSHPGHDRLSTIAQFAAGIAYLHSFQPPIIHGNIKGSNILITNDLQCTITDFGLPISTHEPSQPTSRDLQREYLVGSFRWLPPETINQEAAGTALETPRDIYAFACTVLEIMTGEHPFVEIPFDPAVVVAVARGKRPAKPSKPMQGWCPQNIWKLVESCWDQDPVQRPTADTIHRYLEELITARKQGSSGWELFPFSRELPVVRVSPLPCRRSEKRFTKEGLSVNSNDEKGYLPHEVRLTYSCLFTLAQKELAKDPEGSEDLRGMLRSQETFRRNAVQGIIHGHRFREKIFELLHDATLTNPAEMYQAVVRDEARVASHVEEVLSSRSEMLCAESLSEEDAECFMDALQEILDSKEGRHSNSLRQRIHSLLVTLCKRSTKLPESMFVTGVKLVRDRSVCCGAFADVYRGIFREQHVALKRLRFFRGNQAMLCSKFCREAAVWRRFHHRYVMPFIGIDAETFPRQPCMVSPWMFNGTITDFLNKRTKVDVDRLLLEVCEGIEYLHSQNVVHGDIKGANVLIDDDRHPRLADFGLATFVDSVGQSATQQGGTLRWMAPELLSFSGECIRRTFASDIYAFGCLVVEVYTGRPPFSDVSHDTQVLCKIYRGERPDRPCNMSDSLWNLVQACWHQKSECRPSAEHVVHELRAIVST</sequence>
<gene>
    <name evidence="2" type="ORF">VNI00_003727</name>
</gene>
<comment type="caution">
    <text evidence="2">The sequence shown here is derived from an EMBL/GenBank/DDBJ whole genome shotgun (WGS) entry which is preliminary data.</text>
</comment>
<dbReference type="Pfam" id="PF07714">
    <property type="entry name" value="PK_Tyr_Ser-Thr"/>
    <property type="match status" value="2"/>
</dbReference>
<dbReference type="InterPro" id="IPR008271">
    <property type="entry name" value="Ser/Thr_kinase_AS"/>
</dbReference>
<dbReference type="SUPFAM" id="SSF56112">
    <property type="entry name" value="Protein kinase-like (PK-like)"/>
    <property type="match status" value="2"/>
</dbReference>
<dbReference type="InterPro" id="IPR011009">
    <property type="entry name" value="Kinase-like_dom_sf"/>
</dbReference>
<dbReference type="InterPro" id="IPR001245">
    <property type="entry name" value="Ser-Thr/Tyr_kinase_cat_dom"/>
</dbReference>
<dbReference type="AlphaFoldDB" id="A0AAW0DPR0"/>
<dbReference type="GO" id="GO:0005524">
    <property type="term" value="F:ATP binding"/>
    <property type="evidence" value="ECO:0007669"/>
    <property type="project" value="InterPro"/>
</dbReference>